<sequence>MLSDPTLMPMTAVLQKGDVKESAGPFPTNGPAAPQFEWGCSVMKST</sequence>
<accession>A0ABQ0IWS5</accession>
<dbReference type="Proteomes" id="UP000018209">
    <property type="component" value="Unassembled WGS sequence"/>
</dbReference>
<protein>
    <submittedName>
        <fullName evidence="1">Uncharacterized protein</fullName>
    </submittedName>
</protein>
<comment type="caution">
    <text evidence="1">The sequence shown here is derived from an EMBL/GenBank/DDBJ whole genome shotgun (WGS) entry which is preliminary data.</text>
</comment>
<gene>
    <name evidence="1" type="ORF">NBRC3257_1649</name>
</gene>
<name>A0ABQ0IWS5_GLUTH</name>
<organism evidence="1 2">
    <name type="scientific">Gluconobacter thailandicus NBRC 3257</name>
    <dbReference type="NCBI Taxonomy" id="1381097"/>
    <lineage>
        <taxon>Bacteria</taxon>
        <taxon>Pseudomonadati</taxon>
        <taxon>Pseudomonadota</taxon>
        <taxon>Alphaproteobacteria</taxon>
        <taxon>Acetobacterales</taxon>
        <taxon>Acetobacteraceae</taxon>
        <taxon>Gluconobacter</taxon>
    </lineage>
</organism>
<reference evidence="1 2" key="1">
    <citation type="submission" date="2013-08" db="EMBL/GenBank/DDBJ databases">
        <title>Gluconobacter thailandicus NBRC 3257 whole genome sequence.</title>
        <authorList>
            <person name="Matsutani M."/>
            <person name="Yakushi T."/>
            <person name="Matsushita K."/>
        </authorList>
    </citation>
    <scope>NUCLEOTIDE SEQUENCE [LARGE SCALE GENOMIC DNA]</scope>
    <source>
        <strain evidence="1 2">NBRC 3257</strain>
    </source>
</reference>
<dbReference type="EMBL" id="BASM01000019">
    <property type="protein sequence ID" value="GAD26650.1"/>
    <property type="molecule type" value="Genomic_DNA"/>
</dbReference>
<proteinExistence type="predicted"/>
<evidence type="ECO:0000313" key="1">
    <source>
        <dbReference type="EMBL" id="GAD26650.1"/>
    </source>
</evidence>
<keyword evidence="2" id="KW-1185">Reference proteome</keyword>
<evidence type="ECO:0000313" key="2">
    <source>
        <dbReference type="Proteomes" id="UP000018209"/>
    </source>
</evidence>